<dbReference type="SUPFAM" id="SSF75553">
    <property type="entry name" value="Smc hinge domain"/>
    <property type="match status" value="1"/>
</dbReference>
<evidence type="ECO:0000256" key="4">
    <source>
        <dbReference type="SAM" id="MobiDB-lite"/>
    </source>
</evidence>
<feature type="domain" description="SMC hinge" evidence="5">
    <location>
        <begin position="11"/>
        <end position="52"/>
    </location>
</feature>
<accession>A0A9Q0MWT9</accession>
<dbReference type="Gene3D" id="3.30.70.1620">
    <property type="match status" value="1"/>
</dbReference>
<dbReference type="GO" id="GO:0007076">
    <property type="term" value="P:mitotic chromosome condensation"/>
    <property type="evidence" value="ECO:0007669"/>
    <property type="project" value="TreeGrafter"/>
</dbReference>
<keyword evidence="7" id="KW-1185">Reference proteome</keyword>
<feature type="non-terminal residue" evidence="6">
    <location>
        <position position="109"/>
    </location>
</feature>
<dbReference type="Proteomes" id="UP001151699">
    <property type="component" value="Chromosome X"/>
</dbReference>
<feature type="region of interest" description="Disordered" evidence="4">
    <location>
        <begin position="74"/>
        <end position="109"/>
    </location>
</feature>
<feature type="non-terminal residue" evidence="6">
    <location>
        <position position="1"/>
    </location>
</feature>
<sequence length="109" mass="12305">TFRGRDRIQTPENVHRLYDLIKYEDPQVLPAFYFALHDTLVADDIEQATRIAYGAKRYRTVTLKGELIEISGSMSGGGRPIRGRMGQQVKTKTSRNDANTSMSGDNLEK</sequence>
<protein>
    <submittedName>
        <fullName evidence="6">Structural maintenance of chromosomes protein 4</fullName>
    </submittedName>
</protein>
<evidence type="ECO:0000259" key="5">
    <source>
        <dbReference type="Pfam" id="PF06470"/>
    </source>
</evidence>
<reference evidence="6" key="1">
    <citation type="submission" date="2022-07" db="EMBL/GenBank/DDBJ databases">
        <authorList>
            <person name="Trinca V."/>
            <person name="Uliana J.V.C."/>
            <person name="Torres T.T."/>
            <person name="Ward R.J."/>
            <person name="Monesi N."/>
        </authorList>
    </citation>
    <scope>NUCLEOTIDE SEQUENCE</scope>
    <source>
        <strain evidence="6">HSMRA1968</strain>
        <tissue evidence="6">Whole embryos</tissue>
    </source>
</reference>
<dbReference type="InterPro" id="IPR010935">
    <property type="entry name" value="SMC_hinge"/>
</dbReference>
<comment type="caution">
    <text evidence="6">The sequence shown here is derived from an EMBL/GenBank/DDBJ whole genome shotgun (WGS) entry which is preliminary data.</text>
</comment>
<keyword evidence="2" id="KW-0067">ATP-binding</keyword>
<proteinExistence type="predicted"/>
<evidence type="ECO:0000256" key="2">
    <source>
        <dbReference type="ARBA" id="ARBA00022840"/>
    </source>
</evidence>
<dbReference type="GO" id="GO:0000796">
    <property type="term" value="C:condensin complex"/>
    <property type="evidence" value="ECO:0007669"/>
    <property type="project" value="TreeGrafter"/>
</dbReference>
<evidence type="ECO:0000313" key="6">
    <source>
        <dbReference type="EMBL" id="KAJ6639310.1"/>
    </source>
</evidence>
<dbReference type="PANTHER" id="PTHR18937">
    <property type="entry name" value="STRUCTURAL MAINTENANCE OF CHROMOSOMES SMC FAMILY MEMBER"/>
    <property type="match status" value="1"/>
</dbReference>
<organism evidence="6 7">
    <name type="scientific">Pseudolycoriella hygida</name>
    <dbReference type="NCBI Taxonomy" id="35572"/>
    <lineage>
        <taxon>Eukaryota</taxon>
        <taxon>Metazoa</taxon>
        <taxon>Ecdysozoa</taxon>
        <taxon>Arthropoda</taxon>
        <taxon>Hexapoda</taxon>
        <taxon>Insecta</taxon>
        <taxon>Pterygota</taxon>
        <taxon>Neoptera</taxon>
        <taxon>Endopterygota</taxon>
        <taxon>Diptera</taxon>
        <taxon>Nematocera</taxon>
        <taxon>Sciaroidea</taxon>
        <taxon>Sciaridae</taxon>
        <taxon>Pseudolycoriella</taxon>
    </lineage>
</organism>
<evidence type="ECO:0000313" key="7">
    <source>
        <dbReference type="Proteomes" id="UP001151699"/>
    </source>
</evidence>
<feature type="compositionally biased region" description="Polar residues" evidence="4">
    <location>
        <begin position="88"/>
        <end position="109"/>
    </location>
</feature>
<dbReference type="EMBL" id="WJQU01000003">
    <property type="protein sequence ID" value="KAJ6639310.1"/>
    <property type="molecule type" value="Genomic_DNA"/>
</dbReference>
<keyword evidence="1" id="KW-0547">Nucleotide-binding</keyword>
<evidence type="ECO:0000256" key="1">
    <source>
        <dbReference type="ARBA" id="ARBA00022741"/>
    </source>
</evidence>
<gene>
    <name evidence="6" type="primary">smc4_2</name>
    <name evidence="6" type="ORF">Bhyg_12054</name>
</gene>
<dbReference type="InterPro" id="IPR036277">
    <property type="entry name" value="SMC_hinge_sf"/>
</dbReference>
<keyword evidence="3" id="KW-0539">Nucleus</keyword>
<dbReference type="AlphaFoldDB" id="A0A9Q0MWT9"/>
<dbReference type="OrthoDB" id="5575062at2759"/>
<evidence type="ECO:0000256" key="3">
    <source>
        <dbReference type="ARBA" id="ARBA00023242"/>
    </source>
</evidence>
<dbReference type="PANTHER" id="PTHR18937:SF172">
    <property type="entry name" value="STRUCTURAL MAINTENANCE OF CHROMOSOMES PROTEIN"/>
    <property type="match status" value="1"/>
</dbReference>
<name>A0A9Q0MWT9_9DIPT</name>
<dbReference type="GO" id="GO:0005524">
    <property type="term" value="F:ATP binding"/>
    <property type="evidence" value="ECO:0007669"/>
    <property type="project" value="UniProtKB-KW"/>
</dbReference>
<dbReference type="Pfam" id="PF06470">
    <property type="entry name" value="SMC_hinge"/>
    <property type="match status" value="1"/>
</dbReference>